<organism evidence="5">
    <name type="scientific">Phytophthora nicotianae</name>
    <name type="common">Potato buckeye rot agent</name>
    <name type="synonym">Phytophthora parasitica</name>
    <dbReference type="NCBI Taxonomy" id="4792"/>
    <lineage>
        <taxon>Eukaryota</taxon>
        <taxon>Sar</taxon>
        <taxon>Stramenopiles</taxon>
        <taxon>Oomycota</taxon>
        <taxon>Peronosporomycetes</taxon>
        <taxon>Peronosporales</taxon>
        <taxon>Peronosporaceae</taxon>
        <taxon>Phytophthora</taxon>
    </lineage>
</organism>
<dbReference type="Pfam" id="PF02902">
    <property type="entry name" value="Peptidase_C48"/>
    <property type="match status" value="1"/>
</dbReference>
<sequence length="139" mass="15756">TPTADKGNRIPASTFDLVAGAEKDIIYMPLNINGTHWVCLVVDKIQKTIHTYDSFDKRATQNLLGELAEELNKKCFPKKTSSCGGTQSNTKRWLQLRIRRLFKDAGNDYTAAGLQRRRWDVFRSVVEFSDSASSNKKED</sequence>
<dbReference type="GO" id="GO:0008234">
    <property type="term" value="F:cysteine-type peptidase activity"/>
    <property type="evidence" value="ECO:0007669"/>
    <property type="project" value="InterPro"/>
</dbReference>
<dbReference type="Gene3D" id="3.40.395.10">
    <property type="entry name" value="Adenoviral Proteinase, Chain A"/>
    <property type="match status" value="1"/>
</dbReference>
<dbReference type="PROSITE" id="PS50600">
    <property type="entry name" value="ULP_PROTEASE"/>
    <property type="match status" value="1"/>
</dbReference>
<keyword evidence="3" id="KW-0378">Hydrolase</keyword>
<evidence type="ECO:0000256" key="2">
    <source>
        <dbReference type="ARBA" id="ARBA00022670"/>
    </source>
</evidence>
<dbReference type="VEuPathDB" id="FungiDB:PPTG_18676"/>
<dbReference type="InterPro" id="IPR038765">
    <property type="entry name" value="Papain-like_cys_pep_sf"/>
</dbReference>
<dbReference type="Proteomes" id="UP000054532">
    <property type="component" value="Unassembled WGS sequence"/>
</dbReference>
<evidence type="ECO:0000256" key="1">
    <source>
        <dbReference type="ARBA" id="ARBA00005234"/>
    </source>
</evidence>
<dbReference type="EMBL" id="KI693538">
    <property type="protein sequence ID" value="ETM43878.1"/>
    <property type="molecule type" value="Genomic_DNA"/>
</dbReference>
<dbReference type="SUPFAM" id="SSF54001">
    <property type="entry name" value="Cysteine proteinases"/>
    <property type="match status" value="1"/>
</dbReference>
<dbReference type="InterPro" id="IPR003653">
    <property type="entry name" value="Peptidase_C48_C"/>
</dbReference>
<feature type="non-terminal residue" evidence="5">
    <location>
        <position position="139"/>
    </location>
</feature>
<dbReference type="GO" id="GO:0006508">
    <property type="term" value="P:proteolysis"/>
    <property type="evidence" value="ECO:0007669"/>
    <property type="project" value="UniProtKB-KW"/>
</dbReference>
<protein>
    <recommendedName>
        <fullName evidence="4">Ubiquitin-like protease family profile domain-containing protein</fullName>
    </recommendedName>
</protein>
<evidence type="ECO:0000256" key="3">
    <source>
        <dbReference type="ARBA" id="ARBA00022801"/>
    </source>
</evidence>
<comment type="similarity">
    <text evidence="1">Belongs to the peptidase C48 family.</text>
</comment>
<name>W2N7N1_PHYNI</name>
<proteinExistence type="inferred from homology"/>
<gene>
    <name evidence="5" type="ORF">L914_10811</name>
</gene>
<evidence type="ECO:0000313" key="5">
    <source>
        <dbReference type="EMBL" id="ETM43878.1"/>
    </source>
</evidence>
<dbReference type="AlphaFoldDB" id="W2N7N1"/>
<evidence type="ECO:0000259" key="4">
    <source>
        <dbReference type="PROSITE" id="PS50600"/>
    </source>
</evidence>
<feature type="domain" description="Ubiquitin-like protease family profile" evidence="4">
    <location>
        <begin position="1"/>
        <end position="94"/>
    </location>
</feature>
<keyword evidence="2" id="KW-0645">Protease</keyword>
<accession>W2N7N1</accession>
<feature type="non-terminal residue" evidence="5">
    <location>
        <position position="1"/>
    </location>
</feature>
<reference evidence="5" key="1">
    <citation type="submission" date="2013-11" db="EMBL/GenBank/DDBJ databases">
        <title>The Genome Sequence of Phytophthora parasitica IAC_01/95.</title>
        <authorList>
            <consortium name="The Broad Institute Genomics Platform"/>
            <person name="Russ C."/>
            <person name="Tyler B."/>
            <person name="Panabieres F."/>
            <person name="Shan W."/>
            <person name="Tripathy S."/>
            <person name="Grunwald N."/>
            <person name="Machado M."/>
            <person name="Johnson C.S."/>
            <person name="Arredondo F."/>
            <person name="Hong C."/>
            <person name="Coffey M."/>
            <person name="Young S.K."/>
            <person name="Zeng Q."/>
            <person name="Gargeya S."/>
            <person name="Fitzgerald M."/>
            <person name="Abouelleil A."/>
            <person name="Alvarado L."/>
            <person name="Chapman S.B."/>
            <person name="Gainer-Dewar J."/>
            <person name="Goldberg J."/>
            <person name="Griggs A."/>
            <person name="Gujja S."/>
            <person name="Hansen M."/>
            <person name="Howarth C."/>
            <person name="Imamovic A."/>
            <person name="Ireland A."/>
            <person name="Larimer J."/>
            <person name="McCowan C."/>
            <person name="Murphy C."/>
            <person name="Pearson M."/>
            <person name="Poon T.W."/>
            <person name="Priest M."/>
            <person name="Roberts A."/>
            <person name="Saif S."/>
            <person name="Shea T."/>
            <person name="Sykes S."/>
            <person name="Wortman J."/>
            <person name="Nusbaum C."/>
            <person name="Birren B."/>
        </authorList>
    </citation>
    <scope>NUCLEOTIDE SEQUENCE [LARGE SCALE GENOMIC DNA]</scope>
    <source>
        <strain evidence="5">IAC_01/95</strain>
    </source>
</reference>